<dbReference type="EMBL" id="JBIGIC010000009">
    <property type="protein sequence ID" value="MFG6488699.1"/>
    <property type="molecule type" value="Genomic_DNA"/>
</dbReference>
<feature type="domain" description="Methyl-accepting transducer" evidence="4">
    <location>
        <begin position="96"/>
        <end position="261"/>
    </location>
</feature>
<dbReference type="PANTHER" id="PTHR32089">
    <property type="entry name" value="METHYL-ACCEPTING CHEMOTAXIS PROTEIN MCPB"/>
    <property type="match status" value="1"/>
</dbReference>
<proteinExistence type="predicted"/>
<dbReference type="RefSeq" id="WP_394414105.1">
    <property type="nucleotide sequence ID" value="NZ_JBIGIC010000009.1"/>
</dbReference>
<dbReference type="Proteomes" id="UP001606134">
    <property type="component" value="Unassembled WGS sequence"/>
</dbReference>
<evidence type="ECO:0000256" key="2">
    <source>
        <dbReference type="PROSITE-ProRule" id="PRU00284"/>
    </source>
</evidence>
<keyword evidence="6" id="KW-1185">Reference proteome</keyword>
<keyword evidence="3" id="KW-0472">Membrane</keyword>
<gene>
    <name evidence="5" type="ORF">ACG04R_18585</name>
</gene>
<keyword evidence="1 2" id="KW-0807">Transducer</keyword>
<dbReference type="PROSITE" id="PS50111">
    <property type="entry name" value="CHEMOTAXIS_TRANSDUC_2"/>
    <property type="match status" value="1"/>
</dbReference>
<sequence>MQFQDSPTRSTTSAPASWQRLGPLALGVVAALAALGLGGLSLLSIVIALALVVAGFMLMRSLSQWQAGLRAEVQAHLDGERQLGETLLPVWSGHIESTRSQVEAAVSALSERFAGIVQQLDETARLSDMAADSMSSGSGGLVAVFAQGERDLGQVVRSLEEAMGGKAQMLGKIQALEQYIDELHGMAADVARIAQQTNLLALNAAIEAARAGEQGRSFAVVAQEVRQLSQASADTGRHIAAKVTTISDAIKATSKAAVESRVQDDAATRQSAEIIDTVLQQFRRSTDALVESGSHLKSGRDYLQQEISEALVHLQFQDRISQVMSHVRDSIDAVPPALQELVRDYESGHRLRAIDATGLLAALERTYAMADERSVHRGGSSAPAPAAADEITFF</sequence>
<accession>A0ABW7HFL2</accession>
<dbReference type="SUPFAM" id="SSF58104">
    <property type="entry name" value="Methyl-accepting chemotaxis protein (MCP) signaling domain"/>
    <property type="match status" value="1"/>
</dbReference>
<dbReference type="SMART" id="SM00283">
    <property type="entry name" value="MA"/>
    <property type="match status" value="1"/>
</dbReference>
<organism evidence="5 6">
    <name type="scientific">Pelomonas candidula</name>
    <dbReference type="NCBI Taxonomy" id="3299025"/>
    <lineage>
        <taxon>Bacteria</taxon>
        <taxon>Pseudomonadati</taxon>
        <taxon>Pseudomonadota</taxon>
        <taxon>Betaproteobacteria</taxon>
        <taxon>Burkholderiales</taxon>
        <taxon>Sphaerotilaceae</taxon>
        <taxon>Roseateles</taxon>
    </lineage>
</organism>
<keyword evidence="3" id="KW-1133">Transmembrane helix</keyword>
<dbReference type="Gene3D" id="1.10.287.950">
    <property type="entry name" value="Methyl-accepting chemotaxis protein"/>
    <property type="match status" value="1"/>
</dbReference>
<feature type="transmembrane region" description="Helical" evidence="3">
    <location>
        <begin position="25"/>
        <end position="58"/>
    </location>
</feature>
<evidence type="ECO:0000313" key="5">
    <source>
        <dbReference type="EMBL" id="MFG6488699.1"/>
    </source>
</evidence>
<evidence type="ECO:0000259" key="4">
    <source>
        <dbReference type="PROSITE" id="PS50111"/>
    </source>
</evidence>
<name>A0ABW7HFL2_9BURK</name>
<protein>
    <submittedName>
        <fullName evidence="5">Methyl-accepting chemotaxis protein</fullName>
    </submittedName>
</protein>
<dbReference type="PANTHER" id="PTHR32089:SF112">
    <property type="entry name" value="LYSOZYME-LIKE PROTEIN-RELATED"/>
    <property type="match status" value="1"/>
</dbReference>
<dbReference type="Pfam" id="PF00015">
    <property type="entry name" value="MCPsignal"/>
    <property type="match status" value="1"/>
</dbReference>
<comment type="caution">
    <text evidence="5">The sequence shown here is derived from an EMBL/GenBank/DDBJ whole genome shotgun (WGS) entry which is preliminary data.</text>
</comment>
<evidence type="ECO:0000313" key="6">
    <source>
        <dbReference type="Proteomes" id="UP001606134"/>
    </source>
</evidence>
<evidence type="ECO:0000256" key="3">
    <source>
        <dbReference type="SAM" id="Phobius"/>
    </source>
</evidence>
<evidence type="ECO:0000256" key="1">
    <source>
        <dbReference type="ARBA" id="ARBA00023224"/>
    </source>
</evidence>
<reference evidence="5 6" key="1">
    <citation type="submission" date="2024-08" db="EMBL/GenBank/DDBJ databases">
        <authorList>
            <person name="Lu H."/>
        </authorList>
    </citation>
    <scope>NUCLEOTIDE SEQUENCE [LARGE SCALE GENOMIC DNA]</scope>
    <source>
        <strain evidence="5 6">BYS78W</strain>
    </source>
</reference>
<dbReference type="InterPro" id="IPR004089">
    <property type="entry name" value="MCPsignal_dom"/>
</dbReference>
<keyword evidence="3" id="KW-0812">Transmembrane</keyword>